<dbReference type="PANTHER" id="PTHR46223:SF3">
    <property type="entry name" value="HISTONE-LYSINE N-METHYLTRANSFERASE SET-23"/>
    <property type="match status" value="1"/>
</dbReference>
<sequence>MAWGDDASLGCNMRHGPVPWVNIVNDKIPPTLPIPKEKFPAVKWKPDATHAFEYHCEFCPKNYPNDYQNNFIKELQTEYDDVEMNISIWDGTEFKKLKRKHRGKPRVLNNILFVWPDKNGNVPLANLLNSGIDNIGESLCIVECTDQTCPDPNCPYKITKNLVSPKVSLAFFPDKEWSVIAEEFIKSDKLLFLYQGDTFNEDNKSYDDNYTFQYYIGNSNPVSIDASRTCNASRFINHACYDEIQRFPQPNCTAFNITSATYDFRIAIFSARDIYPGEELTLNYKNVMKDKICSCNRCKQQRNKNV</sequence>
<dbReference type="PANTHER" id="PTHR46223">
    <property type="entry name" value="HISTONE-LYSINE N-METHYLTRANSFERASE SUV39H"/>
    <property type="match status" value="1"/>
</dbReference>
<dbReference type="STRING" id="5722.A2EGQ3"/>
<dbReference type="InParanoid" id="A2EGQ3"/>
<dbReference type="KEGG" id="tva:4766039"/>
<reference evidence="9" key="1">
    <citation type="submission" date="2006-10" db="EMBL/GenBank/DDBJ databases">
        <authorList>
            <person name="Amadeo P."/>
            <person name="Zhao Q."/>
            <person name="Wortman J."/>
            <person name="Fraser-Liggett C."/>
            <person name="Carlton J."/>
        </authorList>
    </citation>
    <scope>NUCLEOTIDE SEQUENCE</scope>
    <source>
        <strain evidence="9">G3</strain>
    </source>
</reference>
<dbReference type="Pfam" id="PF00856">
    <property type="entry name" value="SET"/>
    <property type="match status" value="1"/>
</dbReference>
<organism evidence="9 10">
    <name type="scientific">Trichomonas vaginalis (strain ATCC PRA-98 / G3)</name>
    <dbReference type="NCBI Taxonomy" id="412133"/>
    <lineage>
        <taxon>Eukaryota</taxon>
        <taxon>Metamonada</taxon>
        <taxon>Parabasalia</taxon>
        <taxon>Trichomonadida</taxon>
        <taxon>Trichomonadidae</taxon>
        <taxon>Trichomonas</taxon>
    </lineage>
</organism>
<evidence type="ECO:0000256" key="1">
    <source>
        <dbReference type="ARBA" id="ARBA00004286"/>
    </source>
</evidence>
<keyword evidence="2" id="KW-0158">Chromosome</keyword>
<evidence type="ECO:0000259" key="8">
    <source>
        <dbReference type="PROSITE" id="PS50280"/>
    </source>
</evidence>
<dbReference type="InterPro" id="IPR001214">
    <property type="entry name" value="SET_dom"/>
</dbReference>
<dbReference type="SUPFAM" id="SSF82199">
    <property type="entry name" value="SET domain"/>
    <property type="match status" value="1"/>
</dbReference>
<evidence type="ECO:0000313" key="10">
    <source>
        <dbReference type="Proteomes" id="UP000001542"/>
    </source>
</evidence>
<accession>A2EGQ3</accession>
<dbReference type="EMBL" id="DS113384">
    <property type="protein sequence ID" value="EAY08141.1"/>
    <property type="molecule type" value="Genomic_DNA"/>
</dbReference>
<keyword evidence="3" id="KW-0489">Methyltransferase</keyword>
<reference evidence="9" key="2">
    <citation type="journal article" date="2007" name="Science">
        <title>Draft genome sequence of the sexually transmitted pathogen Trichomonas vaginalis.</title>
        <authorList>
            <person name="Carlton J.M."/>
            <person name="Hirt R.P."/>
            <person name="Silva J.C."/>
            <person name="Delcher A.L."/>
            <person name="Schatz M."/>
            <person name="Zhao Q."/>
            <person name="Wortman J.R."/>
            <person name="Bidwell S.L."/>
            <person name="Alsmark U.C.M."/>
            <person name="Besteiro S."/>
            <person name="Sicheritz-Ponten T."/>
            <person name="Noel C.J."/>
            <person name="Dacks J.B."/>
            <person name="Foster P.G."/>
            <person name="Simillion C."/>
            <person name="Van de Peer Y."/>
            <person name="Miranda-Saavedra D."/>
            <person name="Barton G.J."/>
            <person name="Westrop G.D."/>
            <person name="Mueller S."/>
            <person name="Dessi D."/>
            <person name="Fiori P.L."/>
            <person name="Ren Q."/>
            <person name="Paulsen I."/>
            <person name="Zhang H."/>
            <person name="Bastida-Corcuera F.D."/>
            <person name="Simoes-Barbosa A."/>
            <person name="Brown M.T."/>
            <person name="Hayes R.D."/>
            <person name="Mukherjee M."/>
            <person name="Okumura C.Y."/>
            <person name="Schneider R."/>
            <person name="Smith A.J."/>
            <person name="Vanacova S."/>
            <person name="Villalvazo M."/>
            <person name="Haas B.J."/>
            <person name="Pertea M."/>
            <person name="Feldblyum T.V."/>
            <person name="Utterback T.R."/>
            <person name="Shu C.L."/>
            <person name="Osoegawa K."/>
            <person name="de Jong P.J."/>
            <person name="Hrdy I."/>
            <person name="Horvathova L."/>
            <person name="Zubacova Z."/>
            <person name="Dolezal P."/>
            <person name="Malik S.B."/>
            <person name="Logsdon J.M. Jr."/>
            <person name="Henze K."/>
            <person name="Gupta A."/>
            <person name="Wang C.C."/>
            <person name="Dunne R.L."/>
            <person name="Upcroft J.A."/>
            <person name="Upcroft P."/>
            <person name="White O."/>
            <person name="Salzberg S.L."/>
            <person name="Tang P."/>
            <person name="Chiu C.-H."/>
            <person name="Lee Y.-S."/>
            <person name="Embley T.M."/>
            <person name="Coombs G.H."/>
            <person name="Mottram J.C."/>
            <person name="Tachezy J."/>
            <person name="Fraser-Liggett C.M."/>
            <person name="Johnson P.J."/>
        </authorList>
    </citation>
    <scope>NUCLEOTIDE SEQUENCE [LARGE SCALE GENOMIC DNA]</scope>
    <source>
        <strain evidence="9">G3</strain>
    </source>
</reference>
<keyword evidence="6" id="KW-0479">Metal-binding</keyword>
<feature type="domain" description="SET" evidence="8">
    <location>
        <begin position="165"/>
        <end position="285"/>
    </location>
</feature>
<dbReference type="InterPro" id="IPR046341">
    <property type="entry name" value="SET_dom_sf"/>
</dbReference>
<evidence type="ECO:0000313" key="9">
    <source>
        <dbReference type="EMBL" id="EAY08141.1"/>
    </source>
</evidence>
<dbReference type="RefSeq" id="XP_001320364.1">
    <property type="nucleotide sequence ID" value="XM_001320329.1"/>
</dbReference>
<evidence type="ECO:0000256" key="6">
    <source>
        <dbReference type="ARBA" id="ARBA00022723"/>
    </source>
</evidence>
<dbReference type="Gene3D" id="2.170.270.10">
    <property type="entry name" value="SET domain"/>
    <property type="match status" value="1"/>
</dbReference>
<keyword evidence="7" id="KW-0862">Zinc</keyword>
<evidence type="ECO:0000256" key="2">
    <source>
        <dbReference type="ARBA" id="ARBA00022454"/>
    </source>
</evidence>
<dbReference type="VEuPathDB" id="TrichDB:TVAG_302280"/>
<dbReference type="GO" id="GO:0005694">
    <property type="term" value="C:chromosome"/>
    <property type="evidence" value="ECO:0007669"/>
    <property type="project" value="UniProtKB-SubCell"/>
</dbReference>
<comment type="subcellular location">
    <subcellularLocation>
        <location evidence="1">Chromosome</location>
    </subcellularLocation>
</comment>
<dbReference type="PROSITE" id="PS50280">
    <property type="entry name" value="SET"/>
    <property type="match status" value="1"/>
</dbReference>
<dbReference type="InterPro" id="IPR050973">
    <property type="entry name" value="H3K9_Histone-Lys_N-MTase"/>
</dbReference>
<dbReference type="SMART" id="SM00317">
    <property type="entry name" value="SET"/>
    <property type="match status" value="1"/>
</dbReference>
<gene>
    <name evidence="9" type="ORF">TVAG_302280</name>
</gene>
<dbReference type="SMR" id="A2EGQ3"/>
<dbReference type="GO" id="GO:0046872">
    <property type="term" value="F:metal ion binding"/>
    <property type="evidence" value="ECO:0007669"/>
    <property type="project" value="UniProtKB-KW"/>
</dbReference>
<keyword evidence="5" id="KW-0949">S-adenosyl-L-methionine</keyword>
<protein>
    <submittedName>
        <fullName evidence="9">SET domain containing protein</fullName>
    </submittedName>
</protein>
<dbReference type="AlphaFoldDB" id="A2EGQ3"/>
<keyword evidence="4" id="KW-0808">Transferase</keyword>
<dbReference type="GO" id="GO:0003690">
    <property type="term" value="F:double-stranded DNA binding"/>
    <property type="evidence" value="ECO:0000318"/>
    <property type="project" value="GO_Central"/>
</dbReference>
<dbReference type="GO" id="GO:0042054">
    <property type="term" value="F:histone methyltransferase activity"/>
    <property type="evidence" value="ECO:0000318"/>
    <property type="project" value="GO_Central"/>
</dbReference>
<dbReference type="OrthoDB" id="308383at2759"/>
<proteinExistence type="predicted"/>
<evidence type="ECO:0000256" key="5">
    <source>
        <dbReference type="ARBA" id="ARBA00022691"/>
    </source>
</evidence>
<dbReference type="VEuPathDB" id="TrichDB:TVAGG3_0173060"/>
<dbReference type="eggNOG" id="KOG1083">
    <property type="taxonomic scope" value="Eukaryota"/>
</dbReference>
<dbReference type="Proteomes" id="UP000001542">
    <property type="component" value="Unassembled WGS sequence"/>
</dbReference>
<evidence type="ECO:0000256" key="3">
    <source>
        <dbReference type="ARBA" id="ARBA00022603"/>
    </source>
</evidence>
<dbReference type="GO" id="GO:0032259">
    <property type="term" value="P:methylation"/>
    <property type="evidence" value="ECO:0007669"/>
    <property type="project" value="UniProtKB-KW"/>
</dbReference>
<keyword evidence="10" id="KW-1185">Reference proteome</keyword>
<name>A2EGQ3_TRIV3</name>
<evidence type="ECO:0000256" key="7">
    <source>
        <dbReference type="ARBA" id="ARBA00022833"/>
    </source>
</evidence>
<evidence type="ECO:0000256" key="4">
    <source>
        <dbReference type="ARBA" id="ARBA00022679"/>
    </source>
</evidence>